<dbReference type="EMBL" id="AF416331">
    <property type="protein sequence ID" value="AAN05205.1"/>
    <property type="molecule type" value="Genomic_DNA"/>
</dbReference>
<feature type="domain" description="Tyr recombinase" evidence="2">
    <location>
        <begin position="58"/>
        <end position="228"/>
    </location>
</feature>
<sequence length="239" mass="27200">MHINIMKFMVPRACFPDVIASVRCWSVRACTRIVNSGAASPLPMLNPLDPEIRRQIYAQRKSFTPAQERAIRQAASSFSDETRLLCQLLYLTGCRLSEALNLRINCIDTEGLLIVFHTLKQRKQKRLRAVPVPEGFIQALCALPRSADGRFWSYSRWTARRRVKEVLHAAQIHGALAHSRTFRHSYNDRGKRVGVPEPVRRALMGHRSQSANNAYGMLISAELHHEAQQLWGNRPACPH</sequence>
<dbReference type="Pfam" id="PF00589">
    <property type="entry name" value="Phage_integrase"/>
    <property type="match status" value="1"/>
</dbReference>
<dbReference type="GO" id="GO:0006310">
    <property type="term" value="P:DNA recombination"/>
    <property type="evidence" value="ECO:0007669"/>
    <property type="project" value="UniProtKB-KW"/>
</dbReference>
<dbReference type="SUPFAM" id="SSF56349">
    <property type="entry name" value="DNA breaking-rejoining enzymes"/>
    <property type="match status" value="1"/>
</dbReference>
<evidence type="ECO:0000259" key="2">
    <source>
        <dbReference type="PROSITE" id="PS51898"/>
    </source>
</evidence>
<dbReference type="CDD" id="cd00796">
    <property type="entry name" value="INT_Rci_Hp1_C"/>
    <property type="match status" value="1"/>
</dbReference>
<keyword evidence="3" id="KW-0614">Plasmid</keyword>
<dbReference type="PROSITE" id="PS51898">
    <property type="entry name" value="TYR_RECOMBINASE"/>
    <property type="match status" value="1"/>
</dbReference>
<organism evidence="3">
    <name type="scientific">Ruegeria sp. PR1b</name>
    <dbReference type="NCBI Taxonomy" id="185588"/>
    <lineage>
        <taxon>Bacteria</taxon>
        <taxon>Pseudomonadati</taxon>
        <taxon>Pseudomonadota</taxon>
        <taxon>Alphaproteobacteria</taxon>
        <taxon>Rhodobacterales</taxon>
        <taxon>Roseobacteraceae</taxon>
        <taxon>Ruegeria</taxon>
    </lineage>
</organism>
<dbReference type="AlphaFoldDB" id="Q8KW58"/>
<protein>
    <submittedName>
        <fullName evidence="3">RC132</fullName>
    </submittedName>
</protein>
<keyword evidence="1" id="KW-0233">DNA recombination</keyword>
<dbReference type="InterPro" id="IPR002104">
    <property type="entry name" value="Integrase_catalytic"/>
</dbReference>
<dbReference type="GO" id="GO:0015074">
    <property type="term" value="P:DNA integration"/>
    <property type="evidence" value="ECO:0007669"/>
    <property type="project" value="InterPro"/>
</dbReference>
<dbReference type="InterPro" id="IPR013762">
    <property type="entry name" value="Integrase-like_cat_sf"/>
</dbReference>
<dbReference type="Gene3D" id="1.10.443.10">
    <property type="entry name" value="Intergrase catalytic core"/>
    <property type="match status" value="1"/>
</dbReference>
<evidence type="ECO:0000256" key="1">
    <source>
        <dbReference type="ARBA" id="ARBA00023172"/>
    </source>
</evidence>
<name>Q8KW58_9RHOB</name>
<dbReference type="InterPro" id="IPR011010">
    <property type="entry name" value="DNA_brk_join_enz"/>
</dbReference>
<dbReference type="GO" id="GO:0003677">
    <property type="term" value="F:DNA binding"/>
    <property type="evidence" value="ECO:0007669"/>
    <property type="project" value="InterPro"/>
</dbReference>
<geneLocation type="plasmid" evidence="3">
    <name>pSD25</name>
</geneLocation>
<evidence type="ECO:0000313" key="3">
    <source>
        <dbReference type="EMBL" id="AAN05205.1"/>
    </source>
</evidence>
<accession>Q8KW58</accession>
<reference evidence="3" key="1">
    <citation type="journal article" date="2003" name="Plasmid">
        <title>Nucleotide sequence based characterizations of two cryptic plasmids from the marine bacterium Ruegeria isolate PR1b.</title>
        <authorList>
            <person name="Zhong Z."/>
            <person name="Caspi R."/>
            <person name="Helinski D."/>
            <person name="Knauf V."/>
            <person name="Sykes S."/>
            <person name="O'Byrne C."/>
            <person name="Shea T.P."/>
            <person name="Wilkinson J.E."/>
            <person name="DeLoughery C."/>
            <person name="Toukdarian A."/>
        </authorList>
    </citation>
    <scope>NUCLEOTIDE SEQUENCE</scope>
    <source>
        <strain evidence="3">PR1b</strain>
        <plasmid evidence="3">pSD25</plasmid>
    </source>
</reference>
<proteinExistence type="predicted"/>